<dbReference type="GO" id="GO:0043565">
    <property type="term" value="F:sequence-specific DNA binding"/>
    <property type="evidence" value="ECO:0007669"/>
    <property type="project" value="TreeGrafter"/>
</dbReference>
<dbReference type="InterPro" id="IPR000847">
    <property type="entry name" value="LysR_HTH_N"/>
</dbReference>
<dbReference type="InterPro" id="IPR036388">
    <property type="entry name" value="WH-like_DNA-bd_sf"/>
</dbReference>
<dbReference type="Pfam" id="PF00126">
    <property type="entry name" value="HTH_1"/>
    <property type="match status" value="1"/>
</dbReference>
<sequence length="301" mass="33433">MNELDTIRTFLAIYETGSFTQAANRQAITKSVASRRLTALEAELDVRLLTRNTRGVIPTPAGVTFYEEAQRIVADLEDVKDSMRAERQGLAGPIRISAPKSFGRTFIQPTLLQIMKDNPKITLDASFSDRSVDLAGEGYDLGLRIGRLKDSSLIARKLASIRLVMVASPAYLQEFGEPKTPQDLKNHNCAIYTNAMEAHSWRLGPDTNPQMVRVNGNLKTNSGDMQVAACLAGQALISIPYFYVHHHIKAGTLKPVLCEYRSDPLGLYAVYPASRHVTGRVRLLIDILADRFSQPEFLKIM</sequence>
<dbReference type="InterPro" id="IPR036390">
    <property type="entry name" value="WH_DNA-bd_sf"/>
</dbReference>
<keyword evidence="3" id="KW-0238">DNA-binding</keyword>
<comment type="similarity">
    <text evidence="1">Belongs to the LysR transcriptional regulatory family.</text>
</comment>
<dbReference type="RefSeq" id="WP_099474110.1">
    <property type="nucleotide sequence ID" value="NZ_CAXBMK010000002.1"/>
</dbReference>
<evidence type="ECO:0000256" key="2">
    <source>
        <dbReference type="ARBA" id="ARBA00023015"/>
    </source>
</evidence>
<dbReference type="SUPFAM" id="SSF53850">
    <property type="entry name" value="Periplasmic binding protein-like II"/>
    <property type="match status" value="1"/>
</dbReference>
<dbReference type="AlphaFoldDB" id="A0A2G4YRW7"/>
<keyword evidence="2" id="KW-0805">Transcription regulation</keyword>
<dbReference type="FunFam" id="3.40.190.290:FF:000001">
    <property type="entry name" value="Transcriptional regulator, LysR family"/>
    <property type="match status" value="1"/>
</dbReference>
<feature type="domain" description="HTH lysR-type" evidence="5">
    <location>
        <begin position="1"/>
        <end position="59"/>
    </location>
</feature>
<dbReference type="EMBL" id="PDEM01000025">
    <property type="protein sequence ID" value="PHZ84196.1"/>
    <property type="molecule type" value="Genomic_DNA"/>
</dbReference>
<dbReference type="InterPro" id="IPR058163">
    <property type="entry name" value="LysR-type_TF_proteobact-type"/>
</dbReference>
<dbReference type="CDD" id="cd08422">
    <property type="entry name" value="PBP2_CrgA_like"/>
    <property type="match status" value="1"/>
</dbReference>
<evidence type="ECO:0000313" key="7">
    <source>
        <dbReference type="Proteomes" id="UP000229730"/>
    </source>
</evidence>
<evidence type="ECO:0000313" key="6">
    <source>
        <dbReference type="EMBL" id="PHZ84196.1"/>
    </source>
</evidence>
<proteinExistence type="inferred from homology"/>
<dbReference type="SUPFAM" id="SSF46785">
    <property type="entry name" value="Winged helix' DNA-binding domain"/>
    <property type="match status" value="1"/>
</dbReference>
<dbReference type="Gene3D" id="3.40.190.290">
    <property type="match status" value="1"/>
</dbReference>
<evidence type="ECO:0000256" key="3">
    <source>
        <dbReference type="ARBA" id="ARBA00023125"/>
    </source>
</evidence>
<keyword evidence="4" id="KW-0804">Transcription</keyword>
<reference evidence="6 7" key="1">
    <citation type="submission" date="2017-10" db="EMBL/GenBank/DDBJ databases">
        <title>Frigbacter circumglobatus gen. nov. sp. nov., isolated from sediment cultured in situ.</title>
        <authorList>
            <person name="Zhao Z."/>
        </authorList>
    </citation>
    <scope>NUCLEOTIDE SEQUENCE [LARGE SCALE GENOMIC DNA]</scope>
    <source>
        <strain evidence="6 7">ZYL</strain>
    </source>
</reference>
<dbReference type="Proteomes" id="UP000229730">
    <property type="component" value="Unassembled WGS sequence"/>
</dbReference>
<organism evidence="6 7">
    <name type="scientific">Paremcibacter congregatus</name>
    <dbReference type="NCBI Taxonomy" id="2043170"/>
    <lineage>
        <taxon>Bacteria</taxon>
        <taxon>Pseudomonadati</taxon>
        <taxon>Pseudomonadota</taxon>
        <taxon>Alphaproteobacteria</taxon>
        <taxon>Emcibacterales</taxon>
        <taxon>Emcibacteraceae</taxon>
        <taxon>Paremcibacter</taxon>
    </lineage>
</organism>
<evidence type="ECO:0000259" key="5">
    <source>
        <dbReference type="PROSITE" id="PS50931"/>
    </source>
</evidence>
<name>A0A2G4YRW7_9PROT</name>
<dbReference type="FunCoup" id="A0A2G4YRW7">
    <property type="interactions" value="13"/>
</dbReference>
<gene>
    <name evidence="6" type="ORF">CRD36_13465</name>
</gene>
<dbReference type="PROSITE" id="PS50931">
    <property type="entry name" value="HTH_LYSR"/>
    <property type="match status" value="1"/>
</dbReference>
<dbReference type="GO" id="GO:0006351">
    <property type="term" value="P:DNA-templated transcription"/>
    <property type="evidence" value="ECO:0007669"/>
    <property type="project" value="TreeGrafter"/>
</dbReference>
<keyword evidence="7" id="KW-1185">Reference proteome</keyword>
<dbReference type="FunFam" id="1.10.10.10:FF:000001">
    <property type="entry name" value="LysR family transcriptional regulator"/>
    <property type="match status" value="1"/>
</dbReference>
<evidence type="ECO:0000256" key="4">
    <source>
        <dbReference type="ARBA" id="ARBA00023163"/>
    </source>
</evidence>
<protein>
    <submittedName>
        <fullName evidence="6">LysR family transcriptional regulator</fullName>
    </submittedName>
</protein>
<dbReference type="PANTHER" id="PTHR30537:SF5">
    <property type="entry name" value="HTH-TYPE TRANSCRIPTIONAL ACTIVATOR TTDR-RELATED"/>
    <property type="match status" value="1"/>
</dbReference>
<dbReference type="InterPro" id="IPR005119">
    <property type="entry name" value="LysR_subst-bd"/>
</dbReference>
<dbReference type="GO" id="GO:0003700">
    <property type="term" value="F:DNA-binding transcription factor activity"/>
    <property type="evidence" value="ECO:0007669"/>
    <property type="project" value="InterPro"/>
</dbReference>
<dbReference type="Gene3D" id="1.10.10.10">
    <property type="entry name" value="Winged helix-like DNA-binding domain superfamily/Winged helix DNA-binding domain"/>
    <property type="match status" value="1"/>
</dbReference>
<accession>A0A2G4YRW7</accession>
<evidence type="ECO:0000256" key="1">
    <source>
        <dbReference type="ARBA" id="ARBA00009437"/>
    </source>
</evidence>
<dbReference type="InParanoid" id="A0A2G4YRW7"/>
<dbReference type="Pfam" id="PF03466">
    <property type="entry name" value="LysR_substrate"/>
    <property type="match status" value="1"/>
</dbReference>
<comment type="caution">
    <text evidence="6">The sequence shown here is derived from an EMBL/GenBank/DDBJ whole genome shotgun (WGS) entry which is preliminary data.</text>
</comment>
<dbReference type="PANTHER" id="PTHR30537">
    <property type="entry name" value="HTH-TYPE TRANSCRIPTIONAL REGULATOR"/>
    <property type="match status" value="1"/>
</dbReference>
<dbReference type="OrthoDB" id="9786526at2"/>